<evidence type="ECO:0000313" key="6">
    <source>
        <dbReference type="EMBL" id="MTV37294.1"/>
    </source>
</evidence>
<reference evidence="6 7" key="1">
    <citation type="submission" date="2019-11" db="EMBL/GenBank/DDBJ databases">
        <title>Type strains purchased from KCTC, JCM and DSMZ.</title>
        <authorList>
            <person name="Lu H."/>
        </authorList>
    </citation>
    <scope>NUCLEOTIDE SEQUENCE [LARGE SCALE GENOMIC DNA]</scope>
    <source>
        <strain evidence="6 7">KCTC 22382</strain>
    </source>
</reference>
<dbReference type="EMBL" id="WNKY01000004">
    <property type="protein sequence ID" value="MTV37294.1"/>
    <property type="molecule type" value="Genomic_DNA"/>
</dbReference>
<comment type="caution">
    <text evidence="6">The sequence shown here is derived from an EMBL/GenBank/DDBJ whole genome shotgun (WGS) entry which is preliminary data.</text>
</comment>
<keyword evidence="1 3" id="KW-0597">Phosphoprotein</keyword>
<organism evidence="6 7">
    <name type="scientific">Duganella radicis</name>
    <dbReference type="NCBI Taxonomy" id="551988"/>
    <lineage>
        <taxon>Bacteria</taxon>
        <taxon>Pseudomonadati</taxon>
        <taxon>Pseudomonadota</taxon>
        <taxon>Betaproteobacteria</taxon>
        <taxon>Burkholderiales</taxon>
        <taxon>Oxalobacteraceae</taxon>
        <taxon>Telluria group</taxon>
        <taxon>Duganella</taxon>
    </lineage>
</organism>
<dbReference type="GO" id="GO:0000160">
    <property type="term" value="P:phosphorelay signal transduction system"/>
    <property type="evidence" value="ECO:0007669"/>
    <property type="project" value="InterPro"/>
</dbReference>
<evidence type="ECO:0000256" key="2">
    <source>
        <dbReference type="ARBA" id="ARBA00023125"/>
    </source>
</evidence>
<protein>
    <submittedName>
        <fullName evidence="6">Response regulator</fullName>
    </submittedName>
</protein>
<dbReference type="RefSeq" id="WP_155462677.1">
    <property type="nucleotide sequence ID" value="NZ_WNKY01000004.1"/>
</dbReference>
<evidence type="ECO:0000259" key="4">
    <source>
        <dbReference type="PROSITE" id="PS50043"/>
    </source>
</evidence>
<dbReference type="AlphaFoldDB" id="A0A6L6PE73"/>
<dbReference type="Pfam" id="PF00072">
    <property type="entry name" value="Response_reg"/>
    <property type="match status" value="1"/>
</dbReference>
<dbReference type="InterPro" id="IPR016032">
    <property type="entry name" value="Sig_transdc_resp-reg_C-effctor"/>
</dbReference>
<dbReference type="PANTHER" id="PTHR43214">
    <property type="entry name" value="TWO-COMPONENT RESPONSE REGULATOR"/>
    <property type="match status" value="1"/>
</dbReference>
<sequence>MMEQAPITVMTADDHPVFRQGIASVLASDPGFRLAGEAAGGREAVALYRSLRPDLVLMDIQMPDLDGVEATQIIRNESPHAAIVVLTTYEGDALVMRAMKAGAAGYLLKSAARREMLDTMRAVHSGQRPVPPLLVRAVARQLPGDHLTPREIQVLELAALGKSNRMIGRQLCIAEETVKVHMKNLMAKLQANDRTHAVLIALGRGIIGMRTRPRPLVS</sequence>
<dbReference type="SMART" id="SM00448">
    <property type="entry name" value="REC"/>
    <property type="match status" value="1"/>
</dbReference>
<dbReference type="GO" id="GO:0003677">
    <property type="term" value="F:DNA binding"/>
    <property type="evidence" value="ECO:0007669"/>
    <property type="project" value="UniProtKB-KW"/>
</dbReference>
<feature type="domain" description="Response regulatory" evidence="5">
    <location>
        <begin position="8"/>
        <end position="124"/>
    </location>
</feature>
<dbReference type="PROSITE" id="PS50110">
    <property type="entry name" value="RESPONSE_REGULATORY"/>
    <property type="match status" value="1"/>
</dbReference>
<evidence type="ECO:0000256" key="1">
    <source>
        <dbReference type="ARBA" id="ARBA00022553"/>
    </source>
</evidence>
<accession>A0A6L6PE73</accession>
<keyword evidence="2" id="KW-0238">DNA-binding</keyword>
<feature type="modified residue" description="4-aspartylphosphate" evidence="3">
    <location>
        <position position="59"/>
    </location>
</feature>
<dbReference type="OrthoDB" id="9780593at2"/>
<dbReference type="PRINTS" id="PR00038">
    <property type="entry name" value="HTHLUXR"/>
</dbReference>
<name>A0A6L6PE73_9BURK</name>
<dbReference type="CDD" id="cd06170">
    <property type="entry name" value="LuxR_C_like"/>
    <property type="match status" value="1"/>
</dbReference>
<dbReference type="InterPro" id="IPR001789">
    <property type="entry name" value="Sig_transdc_resp-reg_receiver"/>
</dbReference>
<dbReference type="InterPro" id="IPR058245">
    <property type="entry name" value="NreC/VraR/RcsB-like_REC"/>
</dbReference>
<dbReference type="SUPFAM" id="SSF46894">
    <property type="entry name" value="C-terminal effector domain of the bipartite response regulators"/>
    <property type="match status" value="1"/>
</dbReference>
<dbReference type="Proteomes" id="UP000475582">
    <property type="component" value="Unassembled WGS sequence"/>
</dbReference>
<dbReference type="GO" id="GO:0006355">
    <property type="term" value="P:regulation of DNA-templated transcription"/>
    <property type="evidence" value="ECO:0007669"/>
    <property type="project" value="InterPro"/>
</dbReference>
<feature type="domain" description="HTH luxR-type" evidence="4">
    <location>
        <begin position="140"/>
        <end position="205"/>
    </location>
</feature>
<dbReference type="PANTHER" id="PTHR43214:SF43">
    <property type="entry name" value="TWO-COMPONENT RESPONSE REGULATOR"/>
    <property type="match status" value="1"/>
</dbReference>
<gene>
    <name evidence="6" type="ORF">GM676_06825</name>
</gene>
<dbReference type="SMART" id="SM00421">
    <property type="entry name" value="HTH_LUXR"/>
    <property type="match status" value="1"/>
</dbReference>
<dbReference type="SUPFAM" id="SSF52172">
    <property type="entry name" value="CheY-like"/>
    <property type="match status" value="1"/>
</dbReference>
<dbReference type="InterPro" id="IPR000792">
    <property type="entry name" value="Tscrpt_reg_LuxR_C"/>
</dbReference>
<dbReference type="Pfam" id="PF00196">
    <property type="entry name" value="GerE"/>
    <property type="match status" value="1"/>
</dbReference>
<keyword evidence="7" id="KW-1185">Reference proteome</keyword>
<proteinExistence type="predicted"/>
<dbReference type="PROSITE" id="PS00622">
    <property type="entry name" value="HTH_LUXR_1"/>
    <property type="match status" value="1"/>
</dbReference>
<dbReference type="CDD" id="cd17535">
    <property type="entry name" value="REC_NarL-like"/>
    <property type="match status" value="1"/>
</dbReference>
<evidence type="ECO:0000313" key="7">
    <source>
        <dbReference type="Proteomes" id="UP000475582"/>
    </source>
</evidence>
<evidence type="ECO:0000256" key="3">
    <source>
        <dbReference type="PROSITE-ProRule" id="PRU00169"/>
    </source>
</evidence>
<evidence type="ECO:0000259" key="5">
    <source>
        <dbReference type="PROSITE" id="PS50110"/>
    </source>
</evidence>
<dbReference type="InterPro" id="IPR039420">
    <property type="entry name" value="WalR-like"/>
</dbReference>
<dbReference type="Gene3D" id="3.40.50.2300">
    <property type="match status" value="1"/>
</dbReference>
<dbReference type="InterPro" id="IPR011006">
    <property type="entry name" value="CheY-like_superfamily"/>
</dbReference>
<dbReference type="PROSITE" id="PS50043">
    <property type="entry name" value="HTH_LUXR_2"/>
    <property type="match status" value="1"/>
</dbReference>